<evidence type="ECO:0000256" key="7">
    <source>
        <dbReference type="ARBA" id="ARBA00023180"/>
    </source>
</evidence>
<evidence type="ECO:0000256" key="3">
    <source>
        <dbReference type="ARBA" id="ARBA00022475"/>
    </source>
</evidence>
<dbReference type="Proteomes" id="UP001152562">
    <property type="component" value="Unassembled WGS sequence"/>
</dbReference>
<dbReference type="EMBL" id="CALOZG010000001">
    <property type="protein sequence ID" value="CAH3869393.1"/>
    <property type="molecule type" value="Genomic_DNA"/>
</dbReference>
<comment type="caution">
    <text evidence="9">The sequence shown here is derived from an EMBL/GenBank/DDBJ whole genome shotgun (WGS) entry which is preliminary data.</text>
</comment>
<evidence type="ECO:0000256" key="2">
    <source>
        <dbReference type="ARBA" id="ARBA00010532"/>
    </source>
</evidence>
<protein>
    <submittedName>
        <fullName evidence="9">Uncharacterized protein</fullName>
    </submittedName>
</protein>
<evidence type="ECO:0000256" key="4">
    <source>
        <dbReference type="ARBA" id="ARBA00022692"/>
    </source>
</evidence>
<comment type="subcellular location">
    <subcellularLocation>
        <location evidence="1">Cell membrane</location>
    </subcellularLocation>
</comment>
<dbReference type="GO" id="GO:0005737">
    <property type="term" value="C:cytoplasm"/>
    <property type="evidence" value="ECO:0007669"/>
    <property type="project" value="TreeGrafter"/>
</dbReference>
<dbReference type="AlphaFoldDB" id="A0A9P0WX11"/>
<evidence type="ECO:0000256" key="1">
    <source>
        <dbReference type="ARBA" id="ARBA00004236"/>
    </source>
</evidence>
<dbReference type="PANTHER" id="PTHR11923">
    <property type="entry name" value="SCAVENGER RECEPTOR CLASS B TYPE-1 SR-B1"/>
    <property type="match status" value="1"/>
</dbReference>
<proteinExistence type="inferred from homology"/>
<keyword evidence="4 8" id="KW-0812">Transmembrane</keyword>
<keyword evidence="10" id="KW-1185">Reference proteome</keyword>
<evidence type="ECO:0000256" key="6">
    <source>
        <dbReference type="ARBA" id="ARBA00023136"/>
    </source>
</evidence>
<dbReference type="PANTHER" id="PTHR11923:SF114">
    <property type="entry name" value="FI02050P-RELATED"/>
    <property type="match status" value="1"/>
</dbReference>
<keyword evidence="5 8" id="KW-1133">Transmembrane helix</keyword>
<dbReference type="PRINTS" id="PR01609">
    <property type="entry name" value="CD36FAMILY"/>
</dbReference>
<evidence type="ECO:0000313" key="9">
    <source>
        <dbReference type="EMBL" id="CAH3869393.1"/>
    </source>
</evidence>
<gene>
    <name evidence="9" type="ORF">PIBRA_LOCUS546</name>
</gene>
<sequence length="497" mass="56994">MVVYRKHILVMCAGVALVVFGVILNCSWSDIFLSQIKKMMVLAEGSTSFYIWRDIPIPMYLECFLFNITNTEDILAGKNVSLQVQQVGPYVFKEIRKKVNITWNENNTVTFRNQRYWYYHPEMSNGSLSDLVTSINPIIVTIAYALRNESVMLRVFVDMVMRISHRDIFMKANVSSWLFEGIEDPLLNLANRIPNLPYDIPFDKFGWLYTRNGSIDYDGEFVANTGERDFFQLGLVERWQNTNRTVYRDKCGELQGSSGELWAPQRGLDELSIFAPDLCTHLTLTADRPVRVMGLDGMQYIANASLFDNGHNYPDMACYCDEPRDSNCLPAGALNVSACKFGAPAFVTRPHFLDMDPYYPSKIEGLTPNKNHNFKMSIETNTGMPLAISAQLQANALVRHIPGMSLNNQLRDPDVLVPMFWFREEIVVNEKYANFARTALSIKFVTPYGFYTLIFIGCAVLAVTFWQYRKQYINKIQHISHEDTILTQSFLRKIETS</sequence>
<dbReference type="InterPro" id="IPR002159">
    <property type="entry name" value="CD36_fam"/>
</dbReference>
<feature type="transmembrane region" description="Helical" evidence="8">
    <location>
        <begin position="448"/>
        <end position="468"/>
    </location>
</feature>
<dbReference type="GO" id="GO:0005886">
    <property type="term" value="C:plasma membrane"/>
    <property type="evidence" value="ECO:0007669"/>
    <property type="project" value="UniProtKB-SubCell"/>
</dbReference>
<keyword evidence="3" id="KW-1003">Cell membrane</keyword>
<dbReference type="GO" id="GO:0005044">
    <property type="term" value="F:scavenger receptor activity"/>
    <property type="evidence" value="ECO:0007669"/>
    <property type="project" value="TreeGrafter"/>
</dbReference>
<evidence type="ECO:0000256" key="5">
    <source>
        <dbReference type="ARBA" id="ARBA00022989"/>
    </source>
</evidence>
<comment type="similarity">
    <text evidence="2">Belongs to the CD36 family.</text>
</comment>
<organism evidence="9 10">
    <name type="scientific">Pieris brassicae</name>
    <name type="common">White butterfly</name>
    <name type="synonym">Large white butterfly</name>
    <dbReference type="NCBI Taxonomy" id="7116"/>
    <lineage>
        <taxon>Eukaryota</taxon>
        <taxon>Metazoa</taxon>
        <taxon>Ecdysozoa</taxon>
        <taxon>Arthropoda</taxon>
        <taxon>Hexapoda</taxon>
        <taxon>Insecta</taxon>
        <taxon>Pterygota</taxon>
        <taxon>Neoptera</taxon>
        <taxon>Endopterygota</taxon>
        <taxon>Lepidoptera</taxon>
        <taxon>Glossata</taxon>
        <taxon>Ditrysia</taxon>
        <taxon>Papilionoidea</taxon>
        <taxon>Pieridae</taxon>
        <taxon>Pierinae</taxon>
        <taxon>Pieris</taxon>
    </lineage>
</organism>
<keyword evidence="7" id="KW-0325">Glycoprotein</keyword>
<evidence type="ECO:0000256" key="8">
    <source>
        <dbReference type="SAM" id="Phobius"/>
    </source>
</evidence>
<accession>A0A9P0WX11</accession>
<reference evidence="9" key="1">
    <citation type="submission" date="2022-05" db="EMBL/GenBank/DDBJ databases">
        <authorList>
            <person name="Okamura Y."/>
        </authorList>
    </citation>
    <scope>NUCLEOTIDE SEQUENCE</scope>
</reference>
<evidence type="ECO:0000313" key="10">
    <source>
        <dbReference type="Proteomes" id="UP001152562"/>
    </source>
</evidence>
<dbReference type="Pfam" id="PF01130">
    <property type="entry name" value="CD36"/>
    <property type="match status" value="1"/>
</dbReference>
<keyword evidence="6 8" id="KW-0472">Membrane</keyword>
<name>A0A9P0WX11_PIEBR</name>